<dbReference type="Pfam" id="PF19054">
    <property type="entry name" value="DUF5753"/>
    <property type="match status" value="1"/>
</dbReference>
<protein>
    <submittedName>
        <fullName evidence="2">Helix-turn-helix transcriptional regulator</fullName>
    </submittedName>
</protein>
<sequence>MVPVGSPTLRQRRLGHELRKLRQQADLSATKAASQLGVNTANISMIESGRGAISAERVRTLVGIYSCADEELVDALAAMTGGRTRGWWDEYREHLPAALIDIAELEHHAVELRGALTMHIPALLQTLEHARSLFTQVVPPLRAYEIEHRLAYRIRRQGIIFGTDAKPYRTIIHEAALRMGFGGPDVARAQLHHLVDMSTQKNISVRVIPFGMDGFPGNGQSFDYALGAVRQLDTVQLDVHHGCEFLDSEAQLVKYRTILQRMEDCSLEPGKSRDFINHIAESI</sequence>
<name>A0ABY4M8B0_9ACTN</name>
<dbReference type="PROSITE" id="PS50943">
    <property type="entry name" value="HTH_CROC1"/>
    <property type="match status" value="1"/>
</dbReference>
<organism evidence="2 3">
    <name type="scientific">Streptomyces halobius</name>
    <dbReference type="NCBI Taxonomy" id="2879846"/>
    <lineage>
        <taxon>Bacteria</taxon>
        <taxon>Bacillati</taxon>
        <taxon>Actinomycetota</taxon>
        <taxon>Actinomycetes</taxon>
        <taxon>Kitasatosporales</taxon>
        <taxon>Streptomycetaceae</taxon>
        <taxon>Streptomyces</taxon>
    </lineage>
</organism>
<feature type="domain" description="HTH cro/C1-type" evidence="1">
    <location>
        <begin position="18"/>
        <end position="72"/>
    </location>
</feature>
<dbReference type="CDD" id="cd00093">
    <property type="entry name" value="HTH_XRE"/>
    <property type="match status" value="1"/>
</dbReference>
<dbReference type="Proteomes" id="UP000830115">
    <property type="component" value="Chromosome"/>
</dbReference>
<accession>A0ABY4M8B0</accession>
<evidence type="ECO:0000259" key="1">
    <source>
        <dbReference type="PROSITE" id="PS50943"/>
    </source>
</evidence>
<dbReference type="InterPro" id="IPR010982">
    <property type="entry name" value="Lambda_DNA-bd_dom_sf"/>
</dbReference>
<proteinExistence type="predicted"/>
<dbReference type="Gene3D" id="1.10.260.40">
    <property type="entry name" value="lambda repressor-like DNA-binding domains"/>
    <property type="match status" value="1"/>
</dbReference>
<dbReference type="RefSeq" id="WP_248864450.1">
    <property type="nucleotide sequence ID" value="NZ_CP086322.1"/>
</dbReference>
<dbReference type="EMBL" id="CP086322">
    <property type="protein sequence ID" value="UQA93573.1"/>
    <property type="molecule type" value="Genomic_DNA"/>
</dbReference>
<dbReference type="InterPro" id="IPR043917">
    <property type="entry name" value="DUF5753"/>
</dbReference>
<dbReference type="SMART" id="SM00530">
    <property type="entry name" value="HTH_XRE"/>
    <property type="match status" value="1"/>
</dbReference>
<gene>
    <name evidence="2" type="ORF">K9S39_18480</name>
</gene>
<reference evidence="2" key="1">
    <citation type="submission" date="2021-10" db="EMBL/GenBank/DDBJ databases">
        <title>Streptomyces nigrumlapis sp.nov.,an antimicrobial producing actinobacterium isolated from Black Gobi rocks.</title>
        <authorList>
            <person name="Wen Y."/>
            <person name="Zhang W."/>
            <person name="Liu X.G."/>
        </authorList>
    </citation>
    <scope>NUCLEOTIDE SEQUENCE</scope>
    <source>
        <strain evidence="2">ST13-2-2</strain>
    </source>
</reference>
<dbReference type="SUPFAM" id="SSF47413">
    <property type="entry name" value="lambda repressor-like DNA-binding domains"/>
    <property type="match status" value="1"/>
</dbReference>
<dbReference type="Pfam" id="PF13560">
    <property type="entry name" value="HTH_31"/>
    <property type="match status" value="1"/>
</dbReference>
<evidence type="ECO:0000313" key="3">
    <source>
        <dbReference type="Proteomes" id="UP000830115"/>
    </source>
</evidence>
<keyword evidence="3" id="KW-1185">Reference proteome</keyword>
<evidence type="ECO:0000313" key="2">
    <source>
        <dbReference type="EMBL" id="UQA93573.1"/>
    </source>
</evidence>
<dbReference type="InterPro" id="IPR001387">
    <property type="entry name" value="Cro/C1-type_HTH"/>
</dbReference>